<feature type="transmembrane region" description="Helical" evidence="5">
    <location>
        <begin position="161"/>
        <end position="183"/>
    </location>
</feature>
<evidence type="ECO:0000313" key="8">
    <source>
        <dbReference type="Proteomes" id="UP000225277"/>
    </source>
</evidence>
<dbReference type="InterPro" id="IPR013083">
    <property type="entry name" value="Znf_RING/FYVE/PHD"/>
</dbReference>
<dbReference type="RefSeq" id="XP_023632208.1">
    <property type="nucleotide sequence ID" value="XM_023776440.1"/>
</dbReference>
<evidence type="ECO:0000256" key="2">
    <source>
        <dbReference type="ARBA" id="ARBA00022771"/>
    </source>
</evidence>
<dbReference type="InterPro" id="IPR047126">
    <property type="entry name" value="RNF141-like"/>
</dbReference>
<dbReference type="GO" id="GO:0008270">
    <property type="term" value="F:zinc ion binding"/>
    <property type="evidence" value="ECO:0007669"/>
    <property type="project" value="UniProtKB-KW"/>
</dbReference>
<dbReference type="PROSITE" id="PS50089">
    <property type="entry name" value="ZF_RING_2"/>
    <property type="match status" value="1"/>
</dbReference>
<dbReference type="PANTHER" id="PTHR12109">
    <property type="entry name" value="RING FINGER PROTEIN 141-RELATED"/>
    <property type="match status" value="1"/>
</dbReference>
<dbReference type="AlphaFoldDB" id="A0A2D3VHF5"/>
<feature type="transmembrane region" description="Helical" evidence="5">
    <location>
        <begin position="89"/>
        <end position="106"/>
    </location>
</feature>
<keyword evidence="2 4" id="KW-0863">Zinc-finger</keyword>
<dbReference type="OrthoDB" id="8062037at2759"/>
<keyword evidence="1" id="KW-0479">Metal-binding</keyword>
<proteinExistence type="predicted"/>
<evidence type="ECO:0000256" key="4">
    <source>
        <dbReference type="PROSITE-ProRule" id="PRU00175"/>
    </source>
</evidence>
<dbReference type="SMART" id="SM00184">
    <property type="entry name" value="RING"/>
    <property type="match status" value="1"/>
</dbReference>
<keyword evidence="5" id="KW-1133">Transmembrane helix</keyword>
<keyword evidence="3" id="KW-0862">Zinc</keyword>
<feature type="transmembrane region" description="Helical" evidence="5">
    <location>
        <begin position="118"/>
        <end position="140"/>
    </location>
</feature>
<dbReference type="PROSITE" id="PS00518">
    <property type="entry name" value="ZF_RING_1"/>
    <property type="match status" value="1"/>
</dbReference>
<evidence type="ECO:0000256" key="3">
    <source>
        <dbReference type="ARBA" id="ARBA00022833"/>
    </source>
</evidence>
<name>A0A2D3VHF5_9PEZI</name>
<dbReference type="InterPro" id="IPR001841">
    <property type="entry name" value="Znf_RING"/>
</dbReference>
<dbReference type="Gene3D" id="3.30.40.10">
    <property type="entry name" value="Zinc/RING finger domain, C3HC4 (zinc finger)"/>
    <property type="match status" value="1"/>
</dbReference>
<evidence type="ECO:0000259" key="6">
    <source>
        <dbReference type="PROSITE" id="PS50089"/>
    </source>
</evidence>
<evidence type="ECO:0000313" key="7">
    <source>
        <dbReference type="EMBL" id="CZT25485.1"/>
    </source>
</evidence>
<evidence type="ECO:0000256" key="5">
    <source>
        <dbReference type="SAM" id="Phobius"/>
    </source>
</evidence>
<organism evidence="7 8">
    <name type="scientific">Ramularia collo-cygni</name>
    <dbReference type="NCBI Taxonomy" id="112498"/>
    <lineage>
        <taxon>Eukaryota</taxon>
        <taxon>Fungi</taxon>
        <taxon>Dikarya</taxon>
        <taxon>Ascomycota</taxon>
        <taxon>Pezizomycotina</taxon>
        <taxon>Dothideomycetes</taxon>
        <taxon>Dothideomycetidae</taxon>
        <taxon>Mycosphaerellales</taxon>
        <taxon>Mycosphaerellaceae</taxon>
        <taxon>Ramularia</taxon>
    </lineage>
</organism>
<evidence type="ECO:0000256" key="1">
    <source>
        <dbReference type="ARBA" id="ARBA00022723"/>
    </source>
</evidence>
<keyword evidence="8" id="KW-1185">Reference proteome</keyword>
<keyword evidence="5" id="KW-0472">Membrane</keyword>
<dbReference type="SUPFAM" id="SSF57850">
    <property type="entry name" value="RING/U-box"/>
    <property type="match status" value="1"/>
</dbReference>
<protein>
    <recommendedName>
        <fullName evidence="6">RING-type domain-containing protein</fullName>
    </recommendedName>
</protein>
<dbReference type="InterPro" id="IPR017907">
    <property type="entry name" value="Znf_RING_CS"/>
</dbReference>
<sequence length="185" mass="20983">MSMPATENSNVLPDKTEFMQHYMYEATDVPVSPCSICWDDPAQTPIRLPCKHIFCKECLVLWFEKSDNCPMCHGGGRVFEPYHRKTAHYIKAWTILAFAIVPISLASQAGNMIQEKPWIGIAYSPVSFCFITASEFKMAYASKGPDWWRDMKLTNYIQGNTMRRCFPLMLMCVALVGLVPIAIAV</sequence>
<dbReference type="GeneID" id="35606244"/>
<dbReference type="EMBL" id="FJUY01000028">
    <property type="protein sequence ID" value="CZT25485.1"/>
    <property type="molecule type" value="Genomic_DNA"/>
</dbReference>
<dbReference type="STRING" id="112498.A0A2D3VHF5"/>
<gene>
    <name evidence="7" type="ORF">RCC_11217</name>
</gene>
<dbReference type="Pfam" id="PF13639">
    <property type="entry name" value="zf-RING_2"/>
    <property type="match status" value="1"/>
</dbReference>
<feature type="domain" description="RING-type" evidence="6">
    <location>
        <begin position="34"/>
        <end position="73"/>
    </location>
</feature>
<accession>A0A2D3VHF5</accession>
<dbReference type="Proteomes" id="UP000225277">
    <property type="component" value="Unassembled WGS sequence"/>
</dbReference>
<reference evidence="7 8" key="1">
    <citation type="submission" date="2016-03" db="EMBL/GenBank/DDBJ databases">
        <authorList>
            <person name="Ploux O."/>
        </authorList>
    </citation>
    <scope>NUCLEOTIDE SEQUENCE [LARGE SCALE GENOMIC DNA]</scope>
    <source>
        <strain evidence="7 8">URUG2</strain>
    </source>
</reference>
<keyword evidence="5" id="KW-0812">Transmembrane</keyword>